<reference evidence="1 2" key="2">
    <citation type="journal article" date="2022" name="Mol. Ecol. Resour.">
        <title>The genomes of chicory, endive, great burdock and yacon provide insights into Asteraceae paleo-polyploidization history and plant inulin production.</title>
        <authorList>
            <person name="Fan W."/>
            <person name="Wang S."/>
            <person name="Wang H."/>
            <person name="Wang A."/>
            <person name="Jiang F."/>
            <person name="Liu H."/>
            <person name="Zhao H."/>
            <person name="Xu D."/>
            <person name="Zhang Y."/>
        </authorList>
    </citation>
    <scope>NUCLEOTIDE SEQUENCE [LARGE SCALE GENOMIC DNA]</scope>
    <source>
        <strain evidence="2">cv. Yunnan</strain>
        <tissue evidence="1">Leaves</tissue>
    </source>
</reference>
<protein>
    <submittedName>
        <fullName evidence="1">Uncharacterized protein</fullName>
    </submittedName>
</protein>
<evidence type="ECO:0000313" key="1">
    <source>
        <dbReference type="EMBL" id="KAI3806568.1"/>
    </source>
</evidence>
<gene>
    <name evidence="1" type="ORF">L1987_22477</name>
</gene>
<proteinExistence type="predicted"/>
<sequence>MLSVRVHVRRGDSDPKISAMSRNNVMRKTVMLDPYSLPGMVIVEQGKEYCLGIGISDSADLRNTVFRFVDGNEGMDGEAEL</sequence>
<reference evidence="2" key="1">
    <citation type="journal article" date="2022" name="Mol. Ecol. Resour.">
        <title>The genomes of chicory, endive, great burdock and yacon provide insights into Asteraceae palaeo-polyploidization history and plant inulin production.</title>
        <authorList>
            <person name="Fan W."/>
            <person name="Wang S."/>
            <person name="Wang H."/>
            <person name="Wang A."/>
            <person name="Jiang F."/>
            <person name="Liu H."/>
            <person name="Zhao H."/>
            <person name="Xu D."/>
            <person name="Zhang Y."/>
        </authorList>
    </citation>
    <scope>NUCLEOTIDE SEQUENCE [LARGE SCALE GENOMIC DNA]</scope>
    <source>
        <strain evidence="2">cv. Yunnan</strain>
    </source>
</reference>
<dbReference type="Proteomes" id="UP001056120">
    <property type="component" value="Linkage Group LG08"/>
</dbReference>
<accession>A0ACB9IGC1</accession>
<comment type="caution">
    <text evidence="1">The sequence shown here is derived from an EMBL/GenBank/DDBJ whole genome shotgun (WGS) entry which is preliminary data.</text>
</comment>
<dbReference type="EMBL" id="CM042025">
    <property type="protein sequence ID" value="KAI3806568.1"/>
    <property type="molecule type" value="Genomic_DNA"/>
</dbReference>
<keyword evidence="2" id="KW-1185">Reference proteome</keyword>
<name>A0ACB9IGC1_9ASTR</name>
<evidence type="ECO:0000313" key="2">
    <source>
        <dbReference type="Proteomes" id="UP001056120"/>
    </source>
</evidence>
<organism evidence="1 2">
    <name type="scientific">Smallanthus sonchifolius</name>
    <dbReference type="NCBI Taxonomy" id="185202"/>
    <lineage>
        <taxon>Eukaryota</taxon>
        <taxon>Viridiplantae</taxon>
        <taxon>Streptophyta</taxon>
        <taxon>Embryophyta</taxon>
        <taxon>Tracheophyta</taxon>
        <taxon>Spermatophyta</taxon>
        <taxon>Magnoliopsida</taxon>
        <taxon>eudicotyledons</taxon>
        <taxon>Gunneridae</taxon>
        <taxon>Pentapetalae</taxon>
        <taxon>asterids</taxon>
        <taxon>campanulids</taxon>
        <taxon>Asterales</taxon>
        <taxon>Asteraceae</taxon>
        <taxon>Asteroideae</taxon>
        <taxon>Heliantheae alliance</taxon>
        <taxon>Millerieae</taxon>
        <taxon>Smallanthus</taxon>
    </lineage>
</organism>